<protein>
    <submittedName>
        <fullName evidence="1">Uncharacterized protein</fullName>
    </submittedName>
</protein>
<dbReference type="RefSeq" id="WP_016921907.1">
    <property type="nucleotide sequence ID" value="NZ_CP044332.1"/>
</dbReference>
<evidence type="ECO:0000313" key="1">
    <source>
        <dbReference type="EMBL" id="QGM99959.1"/>
    </source>
</evidence>
<keyword evidence="2" id="KW-1185">Reference proteome</keyword>
<dbReference type="EMBL" id="CP044332">
    <property type="protein sequence ID" value="QGM99959.1"/>
    <property type="molecule type" value="Genomic_DNA"/>
</dbReference>
<gene>
    <name evidence="1" type="ORF">F7D14_20460</name>
</gene>
<name>A0A6B8MEI0_9HYPH</name>
<reference evidence="1 2" key="1">
    <citation type="submission" date="2019-09" db="EMBL/GenBank/DDBJ databases">
        <title>Isolation and complete genome sequencing of Methylocystis species.</title>
        <authorList>
            <person name="Rumah B.L."/>
            <person name="Stead C.E."/>
            <person name="Stevens B.C."/>
            <person name="Minton N.P."/>
            <person name="Grosse-Honebrink A."/>
            <person name="Zhang Y."/>
        </authorList>
    </citation>
    <scope>NUCLEOTIDE SEQUENCE [LARGE SCALE GENOMIC DNA]</scope>
    <source>
        <strain evidence="1 2">BRCS2</strain>
        <plasmid evidence="1 2">unnamed1</plasmid>
    </source>
</reference>
<dbReference type="KEGG" id="mpar:F7D14_20460"/>
<dbReference type="GeneID" id="42570801"/>
<keyword evidence="1" id="KW-0614">Plasmid</keyword>
<geneLocation type="plasmid" evidence="1">
    <name>unnamed1</name>
</geneLocation>
<evidence type="ECO:0000313" key="2">
    <source>
        <dbReference type="Proteomes" id="UP000422569"/>
    </source>
</evidence>
<sequence length="132" mass="13811">MTIIKHSRRAIVAGLPVAAGSAIVADPVIAAMAERERLEAIHITAVNTTDSLVFCGDESAIEAAEQAQSAACKTVCDFERKMKATIAPTTPAGAIALLRFVADDMDLFADQEIENRAAILSAIAVLERGASS</sequence>
<accession>A0A6B8MEI0</accession>
<dbReference type="AlphaFoldDB" id="A0A6B8MEI0"/>
<organism evidence="1 2">
    <name type="scientific">Methylocystis parvus</name>
    <dbReference type="NCBI Taxonomy" id="134"/>
    <lineage>
        <taxon>Bacteria</taxon>
        <taxon>Pseudomonadati</taxon>
        <taxon>Pseudomonadota</taxon>
        <taxon>Alphaproteobacteria</taxon>
        <taxon>Hyphomicrobiales</taxon>
        <taxon>Methylocystaceae</taxon>
        <taxon>Methylocystis</taxon>
    </lineage>
</organism>
<proteinExistence type="predicted"/>
<dbReference type="Proteomes" id="UP000422569">
    <property type="component" value="Plasmid unnamed1"/>
</dbReference>